<feature type="non-terminal residue" evidence="1">
    <location>
        <position position="64"/>
    </location>
</feature>
<comment type="caution">
    <text evidence="1">The sequence shown here is derived from an EMBL/GenBank/DDBJ whole genome shotgun (WGS) entry which is preliminary data.</text>
</comment>
<sequence length="64" mass="7012">GMGPDDEGKTILIDDKGVTPYITARWARSVRTFNHTKVAERAAQMVRRVCAQAVGGAQVPNDER</sequence>
<organism evidence="1 2">
    <name type="scientific">Taxus chinensis</name>
    <name type="common">Chinese yew</name>
    <name type="synonym">Taxus wallichiana var. chinensis</name>
    <dbReference type="NCBI Taxonomy" id="29808"/>
    <lineage>
        <taxon>Eukaryota</taxon>
        <taxon>Viridiplantae</taxon>
        <taxon>Streptophyta</taxon>
        <taxon>Embryophyta</taxon>
        <taxon>Tracheophyta</taxon>
        <taxon>Spermatophyta</taxon>
        <taxon>Pinopsida</taxon>
        <taxon>Pinidae</taxon>
        <taxon>Conifers II</taxon>
        <taxon>Cupressales</taxon>
        <taxon>Taxaceae</taxon>
        <taxon>Taxus</taxon>
    </lineage>
</organism>
<accession>A0AA38GH02</accession>
<protein>
    <submittedName>
        <fullName evidence="1">Uncharacterized protein</fullName>
    </submittedName>
</protein>
<dbReference type="EMBL" id="JAHRHJ020000003">
    <property type="protein sequence ID" value="KAH9321419.1"/>
    <property type="molecule type" value="Genomic_DNA"/>
</dbReference>
<gene>
    <name evidence="1" type="ORF">KI387_016058</name>
</gene>
<keyword evidence="2" id="KW-1185">Reference proteome</keyword>
<dbReference type="Proteomes" id="UP000824469">
    <property type="component" value="Unassembled WGS sequence"/>
</dbReference>
<evidence type="ECO:0000313" key="1">
    <source>
        <dbReference type="EMBL" id="KAH9321419.1"/>
    </source>
</evidence>
<feature type="non-terminal residue" evidence="1">
    <location>
        <position position="1"/>
    </location>
</feature>
<name>A0AA38GH02_TAXCH</name>
<evidence type="ECO:0000313" key="2">
    <source>
        <dbReference type="Proteomes" id="UP000824469"/>
    </source>
</evidence>
<dbReference type="AlphaFoldDB" id="A0AA38GH02"/>
<reference evidence="1 2" key="1">
    <citation type="journal article" date="2021" name="Nat. Plants">
        <title>The Taxus genome provides insights into paclitaxel biosynthesis.</title>
        <authorList>
            <person name="Xiong X."/>
            <person name="Gou J."/>
            <person name="Liao Q."/>
            <person name="Li Y."/>
            <person name="Zhou Q."/>
            <person name="Bi G."/>
            <person name="Li C."/>
            <person name="Du R."/>
            <person name="Wang X."/>
            <person name="Sun T."/>
            <person name="Guo L."/>
            <person name="Liang H."/>
            <person name="Lu P."/>
            <person name="Wu Y."/>
            <person name="Zhang Z."/>
            <person name="Ro D.K."/>
            <person name="Shang Y."/>
            <person name="Huang S."/>
            <person name="Yan J."/>
        </authorList>
    </citation>
    <scope>NUCLEOTIDE SEQUENCE [LARGE SCALE GENOMIC DNA]</scope>
    <source>
        <strain evidence="1">Ta-2019</strain>
    </source>
</reference>
<proteinExistence type="predicted"/>